<feature type="compositionally biased region" description="Polar residues" evidence="1">
    <location>
        <begin position="754"/>
        <end position="763"/>
    </location>
</feature>
<gene>
    <name evidence="2" type="ORF">OSB04_009057</name>
</gene>
<dbReference type="PANTHER" id="PTHR47067">
    <property type="entry name" value="TPX2 (TARGETING PROTEIN FOR XKLP2) PROTEIN FAMILY-RELATED"/>
    <property type="match status" value="1"/>
</dbReference>
<protein>
    <recommendedName>
        <fullName evidence="4">TPX2 C-terminal domain-containing protein</fullName>
    </recommendedName>
</protein>
<reference evidence="2" key="1">
    <citation type="submission" date="2023-03" db="EMBL/GenBank/DDBJ databases">
        <title>Chromosome-scale reference genome and RAD-based genetic map of yellow starthistle (Centaurea solstitialis) reveal putative structural variation and QTLs associated with invader traits.</title>
        <authorList>
            <person name="Reatini B."/>
            <person name="Cang F.A."/>
            <person name="Jiang Q."/>
            <person name="Mckibben M.T.W."/>
            <person name="Barker M.S."/>
            <person name="Rieseberg L.H."/>
            <person name="Dlugosch K.M."/>
        </authorList>
    </citation>
    <scope>NUCLEOTIDE SEQUENCE</scope>
    <source>
        <strain evidence="2">CAN-66</strain>
        <tissue evidence="2">Leaf</tissue>
    </source>
</reference>
<dbReference type="PANTHER" id="PTHR47067:SF16">
    <property type="entry name" value="TPX2 (TARGETING PROTEIN FOR XKLP2) PROTEIN FAMILY"/>
    <property type="match status" value="1"/>
</dbReference>
<proteinExistence type="predicted"/>
<feature type="region of interest" description="Disordered" evidence="1">
    <location>
        <begin position="662"/>
        <end position="806"/>
    </location>
</feature>
<name>A0AA38WK09_9ASTR</name>
<feature type="compositionally biased region" description="Polar residues" evidence="1">
    <location>
        <begin position="400"/>
        <end position="410"/>
    </location>
</feature>
<evidence type="ECO:0000256" key="1">
    <source>
        <dbReference type="SAM" id="MobiDB-lite"/>
    </source>
</evidence>
<feature type="compositionally biased region" description="Basic and acidic residues" evidence="1">
    <location>
        <begin position="724"/>
        <end position="749"/>
    </location>
</feature>
<dbReference type="Proteomes" id="UP001172457">
    <property type="component" value="Chromosome 2"/>
</dbReference>
<feature type="region of interest" description="Disordered" evidence="1">
    <location>
        <begin position="369"/>
        <end position="440"/>
    </location>
</feature>
<dbReference type="InterPro" id="IPR044216">
    <property type="entry name" value="WDL7"/>
</dbReference>
<feature type="compositionally biased region" description="Polar residues" evidence="1">
    <location>
        <begin position="421"/>
        <end position="434"/>
    </location>
</feature>
<dbReference type="AlphaFoldDB" id="A0AA38WK09"/>
<evidence type="ECO:0000313" key="3">
    <source>
        <dbReference type="Proteomes" id="UP001172457"/>
    </source>
</evidence>
<accession>A0AA38WK09</accession>
<sequence>MYDVKKLGLGFRKKKSEAEIDERLMEMGEASPCLMRSVSQPFFASCEYKEGDPLRALTTSISFGRFMTEPLDWERWSTFSHNRTLEDVQKHSRPGVVAEKKAFFEAHYKKIAAKKATKSPKKENKAPNYSPKTNPTSPIKNSDPKRSNSHPDIDDTGGNQSPTLVTNTVLSCTNEHMPSNRHVEQEIASFEDVPLPSTNQVFPQFGNVDDNVPSAIGVEQEKGSIENVSSPSTNKVLSQFCDLDDNVPSGSQVLQEKGSIENVSSPIANEGFSQFRDFDDNASSGSQVEQEKTSIENVPSPSTNQVFPQFGIVDDSMPGGSQVEQEKASIENVSSHSTNKVFSQFRDLDNNMPSGSQVEQENALIKNIPSPTSNQVLPQSSNVSDNVPGGSHVEQEKASNENVFVSSNKDAASGNKDKVVSGQTKKPEISSSKNGAHKLRSPRKALIPPICRKKAATDVTEKKRSAPKALHMSMNFPPVRKIIGLCSSPWAHKNGTSKGICKPKDRLTQQDLTGVSVNGVKKSSKVLSRPEIRRSKPLLDCSVNGRRTVDMKPLSTNHSEASSGCTKKPKSSTVPTSFRLRSEERAAKRKEASLDFFQKLEEKSNTKEMGTIQLQPKLKRLSEGSSELYIHIYSDFAQGIHVLVQEKARNDKKRLQCAPAVEAKAPTNSMQKEKARNDNKEISCDPALEAKPSTSEKKVPSNSMQKEKARNENKELSCTPAVEAKAKPSTNEKKVPSNSMQKEKARNEAKPSISEKNAPSDSMQKVLPTRPCSPKLGRKPTPRLVLDRCYPLPSPSPSPWRSSSKPKNFIEINKKILSSSMASLPTKKMYDSTLMSKK</sequence>
<comment type="caution">
    <text evidence="2">The sequence shown here is derived from an EMBL/GenBank/DDBJ whole genome shotgun (WGS) entry which is preliminary data.</text>
</comment>
<keyword evidence="3" id="KW-1185">Reference proteome</keyword>
<organism evidence="2 3">
    <name type="scientific">Centaurea solstitialis</name>
    <name type="common">yellow star-thistle</name>
    <dbReference type="NCBI Taxonomy" id="347529"/>
    <lineage>
        <taxon>Eukaryota</taxon>
        <taxon>Viridiplantae</taxon>
        <taxon>Streptophyta</taxon>
        <taxon>Embryophyta</taxon>
        <taxon>Tracheophyta</taxon>
        <taxon>Spermatophyta</taxon>
        <taxon>Magnoliopsida</taxon>
        <taxon>eudicotyledons</taxon>
        <taxon>Gunneridae</taxon>
        <taxon>Pentapetalae</taxon>
        <taxon>asterids</taxon>
        <taxon>campanulids</taxon>
        <taxon>Asterales</taxon>
        <taxon>Asteraceae</taxon>
        <taxon>Carduoideae</taxon>
        <taxon>Cardueae</taxon>
        <taxon>Centaureinae</taxon>
        <taxon>Centaurea</taxon>
    </lineage>
</organism>
<evidence type="ECO:0000313" key="2">
    <source>
        <dbReference type="EMBL" id="KAJ9563897.1"/>
    </source>
</evidence>
<feature type="region of interest" description="Disordered" evidence="1">
    <location>
        <begin position="549"/>
        <end position="577"/>
    </location>
</feature>
<feature type="compositionally biased region" description="Polar residues" evidence="1">
    <location>
        <begin position="554"/>
        <end position="576"/>
    </location>
</feature>
<evidence type="ECO:0008006" key="4">
    <source>
        <dbReference type="Google" id="ProtNLM"/>
    </source>
</evidence>
<feature type="compositionally biased region" description="Polar residues" evidence="1">
    <location>
        <begin position="130"/>
        <end position="140"/>
    </location>
</feature>
<feature type="compositionally biased region" description="Basic and acidic residues" evidence="1">
    <location>
        <begin position="142"/>
        <end position="153"/>
    </location>
</feature>
<feature type="compositionally biased region" description="Polar residues" evidence="1">
    <location>
        <begin position="369"/>
        <end position="385"/>
    </location>
</feature>
<feature type="region of interest" description="Disordered" evidence="1">
    <location>
        <begin position="275"/>
        <end position="337"/>
    </location>
</feature>
<feature type="compositionally biased region" description="Polar residues" evidence="1">
    <location>
        <begin position="295"/>
        <end position="307"/>
    </location>
</feature>
<feature type="compositionally biased region" description="Basic and acidic residues" evidence="1">
    <location>
        <begin position="694"/>
        <end position="715"/>
    </location>
</feature>
<feature type="region of interest" description="Disordered" evidence="1">
    <location>
        <begin position="114"/>
        <end position="165"/>
    </location>
</feature>
<feature type="compositionally biased region" description="Basic and acidic residues" evidence="1">
    <location>
        <begin position="671"/>
        <end position="683"/>
    </location>
</feature>
<dbReference type="EMBL" id="JARYMX010000002">
    <property type="protein sequence ID" value="KAJ9563897.1"/>
    <property type="molecule type" value="Genomic_DNA"/>
</dbReference>